<sequence>MDVHERCHQVLDKRRRTIEKLLELNNLQCAVYFEERAKPLLQETFSYLHVGALEEPQKGSSDLNVKLLELKRDILALAQAKPDDGTGIDLSSGLSQQLENIFKQGEATLTGGNTAPMDIFSVDRNWAERVEEDARIDRALLEIQLAAAKLQAHADRLQI</sequence>
<protein>
    <submittedName>
        <fullName evidence="1">Uncharacterized protein</fullName>
    </submittedName>
</protein>
<dbReference type="AlphaFoldDB" id="A0A0K8R9D6"/>
<organism evidence="1">
    <name type="scientific">Ixodes ricinus</name>
    <name type="common">Common tick</name>
    <name type="synonym">Acarus ricinus</name>
    <dbReference type="NCBI Taxonomy" id="34613"/>
    <lineage>
        <taxon>Eukaryota</taxon>
        <taxon>Metazoa</taxon>
        <taxon>Ecdysozoa</taxon>
        <taxon>Arthropoda</taxon>
        <taxon>Chelicerata</taxon>
        <taxon>Arachnida</taxon>
        <taxon>Acari</taxon>
        <taxon>Parasitiformes</taxon>
        <taxon>Ixodida</taxon>
        <taxon>Ixodoidea</taxon>
        <taxon>Ixodidae</taxon>
        <taxon>Ixodinae</taxon>
        <taxon>Ixodes</taxon>
    </lineage>
</organism>
<name>A0A0K8R9D6_IXORI</name>
<accession>A0A0K8R9D6</accession>
<evidence type="ECO:0000313" key="1">
    <source>
        <dbReference type="EMBL" id="JAA67750.1"/>
    </source>
</evidence>
<dbReference type="EMBL" id="GADI01006058">
    <property type="protein sequence ID" value="JAA67750.1"/>
    <property type="molecule type" value="mRNA"/>
</dbReference>
<reference evidence="1" key="1">
    <citation type="submission" date="2012-12" db="EMBL/GenBank/DDBJ databases">
        <title>Identification and characterization of a phenylalanine ammonia-lyase gene family in Isatis indigotica Fort.</title>
        <authorList>
            <person name="Liu Q."/>
            <person name="Chen J."/>
            <person name="Zhou X."/>
            <person name="Di P."/>
            <person name="Xiao Y."/>
            <person name="Xuan H."/>
            <person name="Zhang L."/>
            <person name="Chen W."/>
        </authorList>
    </citation>
    <scope>NUCLEOTIDE SEQUENCE</scope>
    <source>
        <tissue evidence="1">Salivary gland</tissue>
    </source>
</reference>
<proteinExistence type="evidence at transcript level"/>